<evidence type="ECO:0000256" key="1">
    <source>
        <dbReference type="ARBA" id="ARBA00005505"/>
    </source>
</evidence>
<feature type="binding site" evidence="11">
    <location>
        <position position="238"/>
    </location>
    <ligand>
        <name>ATP</name>
        <dbReference type="ChEBI" id="CHEBI:30616"/>
    </ligand>
</feature>
<dbReference type="GeneID" id="103482374"/>
<organism evidence="16 17">
    <name type="scientific">Poecilia reticulata</name>
    <name type="common">Guppy</name>
    <name type="synonym">Acanthophacelus reticulatus</name>
    <dbReference type="NCBI Taxonomy" id="8081"/>
    <lineage>
        <taxon>Eukaryota</taxon>
        <taxon>Metazoa</taxon>
        <taxon>Chordata</taxon>
        <taxon>Craniata</taxon>
        <taxon>Vertebrata</taxon>
        <taxon>Euteleostomi</taxon>
        <taxon>Actinopterygii</taxon>
        <taxon>Neopterygii</taxon>
        <taxon>Teleostei</taxon>
        <taxon>Neoteleostei</taxon>
        <taxon>Acanthomorphata</taxon>
        <taxon>Ovalentaria</taxon>
        <taxon>Atherinomorphae</taxon>
        <taxon>Cyprinodontiformes</taxon>
        <taxon>Poeciliidae</taxon>
        <taxon>Poeciliinae</taxon>
        <taxon>Poecilia</taxon>
    </lineage>
</organism>
<keyword evidence="5 12" id="KW-0547">Nucleotide-binding</keyword>
<evidence type="ECO:0000256" key="11">
    <source>
        <dbReference type="PIRSR" id="PIRSR037993-2"/>
    </source>
</evidence>
<evidence type="ECO:0000256" key="2">
    <source>
        <dbReference type="ARBA" id="ARBA00012513"/>
    </source>
</evidence>
<dbReference type="PANTHER" id="PTHR22984">
    <property type="entry name" value="SERINE/THREONINE-PROTEIN KINASE PIM"/>
    <property type="match status" value="1"/>
</dbReference>
<feature type="compositionally biased region" description="Low complexity" evidence="14">
    <location>
        <begin position="105"/>
        <end position="119"/>
    </location>
</feature>
<dbReference type="PROSITE" id="PS00107">
    <property type="entry name" value="PROTEIN_KINASE_ATP"/>
    <property type="match status" value="1"/>
</dbReference>
<proteinExistence type="inferred from homology"/>
<feature type="domain" description="Protein kinase" evidence="15">
    <location>
        <begin position="152"/>
        <end position="408"/>
    </location>
</feature>
<feature type="compositionally biased region" description="Basic residues" evidence="14">
    <location>
        <begin position="1"/>
        <end position="15"/>
    </location>
</feature>
<name>A0A3P9P5T9_POERE</name>
<dbReference type="GO" id="GO:0007346">
    <property type="term" value="P:regulation of mitotic cell cycle"/>
    <property type="evidence" value="ECO:0007669"/>
    <property type="project" value="TreeGrafter"/>
</dbReference>
<dbReference type="GO" id="GO:0005737">
    <property type="term" value="C:cytoplasm"/>
    <property type="evidence" value="ECO:0007669"/>
    <property type="project" value="TreeGrafter"/>
</dbReference>
<feature type="binding site" evidence="12">
    <location>
        <position position="191"/>
    </location>
    <ligand>
        <name>ATP</name>
        <dbReference type="ChEBI" id="CHEBI:30616"/>
    </ligand>
</feature>
<keyword evidence="6" id="KW-0418">Kinase</keyword>
<feature type="binding site" evidence="11">
    <location>
        <position position="181"/>
    </location>
    <ligand>
        <name>ATP</name>
        <dbReference type="ChEBI" id="CHEBI:30616"/>
    </ligand>
</feature>
<evidence type="ECO:0000256" key="9">
    <source>
        <dbReference type="ARBA" id="ARBA00048679"/>
    </source>
</evidence>
<dbReference type="Proteomes" id="UP000242638">
    <property type="component" value="Unassembled WGS sequence"/>
</dbReference>
<dbReference type="SUPFAM" id="SSF56112">
    <property type="entry name" value="Protein kinase-like (PK-like)"/>
    <property type="match status" value="1"/>
</dbReference>
<feature type="compositionally biased region" description="Basic and acidic residues" evidence="14">
    <location>
        <begin position="127"/>
        <end position="139"/>
    </location>
</feature>
<dbReference type="InterPro" id="IPR008271">
    <property type="entry name" value="Ser/Thr_kinase_AS"/>
</dbReference>
<dbReference type="OMA" id="RIMVSKM"/>
<dbReference type="Pfam" id="PF00069">
    <property type="entry name" value="Pkinase"/>
    <property type="match status" value="1"/>
</dbReference>
<dbReference type="Gene3D" id="1.10.510.10">
    <property type="entry name" value="Transferase(Phosphotransferase) domain 1"/>
    <property type="match status" value="1"/>
</dbReference>
<reference evidence="17" key="1">
    <citation type="submission" date="2013-11" db="EMBL/GenBank/DDBJ databases">
        <title>The genomic landscape of the Guanapo guppy.</title>
        <authorList>
            <person name="Kuenstner A."/>
            <person name="Dreyer C."/>
        </authorList>
    </citation>
    <scope>NUCLEOTIDE SEQUENCE</scope>
    <source>
        <strain evidence="17">Guanapo</strain>
    </source>
</reference>
<dbReference type="RefSeq" id="XP_008436720.1">
    <property type="nucleotide sequence ID" value="XM_008438498.1"/>
</dbReference>
<reference evidence="16" key="2">
    <citation type="submission" date="2025-08" db="UniProtKB">
        <authorList>
            <consortium name="Ensembl"/>
        </authorList>
    </citation>
    <scope>IDENTIFICATION</scope>
    <source>
        <strain evidence="16">Guanapo</strain>
    </source>
</reference>
<dbReference type="InterPro" id="IPR051138">
    <property type="entry name" value="PIM_Ser/Thr_kinase"/>
</dbReference>
<comment type="similarity">
    <text evidence="1">Belongs to the protein kinase superfamily. CAMK Ser/Thr protein kinase family. PIM subfamily.</text>
</comment>
<dbReference type="FunFam" id="3.30.200.20:FF:000475">
    <property type="entry name" value="Serine/threonine-protein kinase"/>
    <property type="match status" value="1"/>
</dbReference>
<evidence type="ECO:0000256" key="10">
    <source>
        <dbReference type="PIRSR" id="PIRSR037993-1"/>
    </source>
</evidence>
<dbReference type="PROSITE" id="PS50011">
    <property type="entry name" value="PROTEIN_KINASE_DOM"/>
    <property type="match status" value="1"/>
</dbReference>
<evidence type="ECO:0000256" key="7">
    <source>
        <dbReference type="ARBA" id="ARBA00022840"/>
    </source>
</evidence>
<feature type="active site" description="Proton acceptor" evidence="10">
    <location>
        <position position="285"/>
    </location>
</feature>
<feature type="binding site" evidence="11">
    <location>
        <begin position="158"/>
        <end position="166"/>
    </location>
    <ligand>
        <name>ATP</name>
        <dbReference type="ChEBI" id="CHEBI:30616"/>
    </ligand>
</feature>
<dbReference type="InterPro" id="IPR017441">
    <property type="entry name" value="Protein_kinase_ATP_BS"/>
</dbReference>
<dbReference type="KEGG" id="pret:103482374"/>
<dbReference type="GO" id="GO:0043066">
    <property type="term" value="P:negative regulation of apoptotic process"/>
    <property type="evidence" value="ECO:0007669"/>
    <property type="project" value="InterPro"/>
</dbReference>
<evidence type="ECO:0000256" key="13">
    <source>
        <dbReference type="RuleBase" id="RU000304"/>
    </source>
</evidence>
<evidence type="ECO:0000256" key="8">
    <source>
        <dbReference type="ARBA" id="ARBA00047899"/>
    </source>
</evidence>
<dbReference type="AlphaFoldDB" id="A0A3P9P5T9"/>
<dbReference type="STRING" id="8081.ENSPREP00000017159"/>
<dbReference type="EC" id="2.7.11.1" evidence="2"/>
<comment type="catalytic activity">
    <reaction evidence="9">
        <text>L-seryl-[protein] + ATP = O-phospho-L-seryl-[protein] + ADP + H(+)</text>
        <dbReference type="Rhea" id="RHEA:17989"/>
        <dbReference type="Rhea" id="RHEA-COMP:9863"/>
        <dbReference type="Rhea" id="RHEA-COMP:11604"/>
        <dbReference type="ChEBI" id="CHEBI:15378"/>
        <dbReference type="ChEBI" id="CHEBI:29999"/>
        <dbReference type="ChEBI" id="CHEBI:30616"/>
        <dbReference type="ChEBI" id="CHEBI:83421"/>
        <dbReference type="ChEBI" id="CHEBI:456216"/>
        <dbReference type="EC" id="2.7.11.1"/>
    </reaction>
</comment>
<dbReference type="OrthoDB" id="8435215at2759"/>
<evidence type="ECO:0000256" key="6">
    <source>
        <dbReference type="ARBA" id="ARBA00022777"/>
    </source>
</evidence>
<dbReference type="SMART" id="SM00220">
    <property type="entry name" value="S_TKc"/>
    <property type="match status" value="1"/>
</dbReference>
<evidence type="ECO:0000256" key="14">
    <source>
        <dbReference type="SAM" id="MobiDB-lite"/>
    </source>
</evidence>
<dbReference type="Gene3D" id="3.30.200.20">
    <property type="entry name" value="Phosphorylase Kinase, domain 1"/>
    <property type="match status" value="1"/>
</dbReference>
<sequence>MVKESKRKGKTPALRRQREGNSSVTPPSRESAEYSRPRKRKKTADQTPRRRIMVSKMTGTSTSCQDLIRTKRRLRNKTTKEAEESSPPAKKRKKGLLQRVLTKEPPSSWGISSESSSSPVLADDFEEPSKRKNMKMEEERVDSQRAEFLKKYIELHQLGDGGFGSVFAGYRVEGKLPVAIKHIPKDNVVIKHKDENGRELAMEAVIMLKLRTATVPQLAMVSLLDWYDLDQELILVMERPMFAEDLLVYLKDRGGCLNEKDAKIILKQLVEAALYLQNANIFHRDIKVENILIETTAEGLQVYLIDFGLSCFDDRRKHELLCGTPEHLPLDWFMHKNYCAEPTTAWQLGVVLFEVVHMMRFNTHSFLSKKLKISKRLSKNCQDVLTKCLRVDPKDRPTLEQLLGHPWFS</sequence>
<dbReference type="GO" id="GO:0005524">
    <property type="term" value="F:ATP binding"/>
    <property type="evidence" value="ECO:0007669"/>
    <property type="project" value="UniProtKB-UniRule"/>
</dbReference>
<feature type="binding site" evidence="11">
    <location>
        <position position="245"/>
    </location>
    <ligand>
        <name>ATP</name>
        <dbReference type="ChEBI" id="CHEBI:30616"/>
    </ligand>
</feature>
<evidence type="ECO:0000256" key="5">
    <source>
        <dbReference type="ARBA" id="ARBA00022741"/>
    </source>
</evidence>
<evidence type="ECO:0000259" key="15">
    <source>
        <dbReference type="PROSITE" id="PS50011"/>
    </source>
</evidence>
<evidence type="ECO:0000256" key="4">
    <source>
        <dbReference type="ARBA" id="ARBA00022679"/>
    </source>
</evidence>
<protein>
    <recommendedName>
        <fullName evidence="2">non-specific serine/threonine protein kinase</fullName>
        <ecNumber evidence="2">2.7.11.1</ecNumber>
    </recommendedName>
</protein>
<evidence type="ECO:0000313" key="16">
    <source>
        <dbReference type="Ensembl" id="ENSPREP00000017159.1"/>
    </source>
</evidence>
<keyword evidence="4" id="KW-0808">Transferase</keyword>
<dbReference type="GeneTree" id="ENSGT00940000163427"/>
<dbReference type="InterPro" id="IPR011009">
    <property type="entry name" value="Kinase-like_dom_sf"/>
</dbReference>
<comment type="catalytic activity">
    <reaction evidence="8">
        <text>L-threonyl-[protein] + ATP = O-phospho-L-threonyl-[protein] + ADP + H(+)</text>
        <dbReference type="Rhea" id="RHEA:46608"/>
        <dbReference type="Rhea" id="RHEA-COMP:11060"/>
        <dbReference type="Rhea" id="RHEA-COMP:11605"/>
        <dbReference type="ChEBI" id="CHEBI:15378"/>
        <dbReference type="ChEBI" id="CHEBI:30013"/>
        <dbReference type="ChEBI" id="CHEBI:30616"/>
        <dbReference type="ChEBI" id="CHEBI:61977"/>
        <dbReference type="ChEBI" id="CHEBI:456216"/>
        <dbReference type="EC" id="2.7.11.1"/>
    </reaction>
</comment>
<dbReference type="PROSITE" id="PS00108">
    <property type="entry name" value="PROTEIN_KINASE_ST"/>
    <property type="match status" value="1"/>
</dbReference>
<reference evidence="16" key="3">
    <citation type="submission" date="2025-09" db="UniProtKB">
        <authorList>
            <consortium name="Ensembl"/>
        </authorList>
    </citation>
    <scope>IDENTIFICATION</scope>
    <source>
        <strain evidence="16">Guanapo</strain>
    </source>
</reference>
<dbReference type="InterPro" id="IPR000719">
    <property type="entry name" value="Prot_kinase_dom"/>
</dbReference>
<keyword evidence="3 13" id="KW-0723">Serine/threonine-protein kinase</keyword>
<keyword evidence="7 11" id="KW-0067">ATP-binding</keyword>
<evidence type="ECO:0000256" key="12">
    <source>
        <dbReference type="PROSITE-ProRule" id="PRU10141"/>
    </source>
</evidence>
<dbReference type="Ensembl" id="ENSPRET00000017343.1">
    <property type="protein sequence ID" value="ENSPREP00000017159.1"/>
    <property type="gene ID" value="ENSPREG00000011602.1"/>
</dbReference>
<feature type="region of interest" description="Disordered" evidence="14">
    <location>
        <begin position="1"/>
        <end position="139"/>
    </location>
</feature>
<dbReference type="GO" id="GO:0004674">
    <property type="term" value="F:protein serine/threonine kinase activity"/>
    <property type="evidence" value="ECO:0007669"/>
    <property type="project" value="UniProtKB-KW"/>
</dbReference>
<evidence type="ECO:0000256" key="3">
    <source>
        <dbReference type="ARBA" id="ARBA00022527"/>
    </source>
</evidence>
<dbReference type="PANTHER" id="PTHR22984:SF11">
    <property type="entry name" value="AURORA KINASE-RELATED"/>
    <property type="match status" value="1"/>
</dbReference>
<accession>A0A3P9P5T9</accession>
<evidence type="ECO:0000313" key="17">
    <source>
        <dbReference type="Proteomes" id="UP000242638"/>
    </source>
</evidence>
<keyword evidence="17" id="KW-1185">Reference proteome</keyword>